<sequence length="187" mass="21067">MKRLALLCLLLLLAAPAYALRCGSRVVNDGDRDFAVRERCGAPFYVEQFSSIDVRGADGPYETQVEDLYDAWYYNFGPRRLMVRLVFRNGELQNEETLGYGVNAIGDSCNVDALPAGTSAGEIVAYCGEPATRRTQREAVVRRDGRGNEQYRPVRREEWTYDLGANQLLRILTLHNGRLQSVDVEGR</sequence>
<feature type="signal peptide" evidence="1">
    <location>
        <begin position="1"/>
        <end position="19"/>
    </location>
</feature>
<proteinExistence type="predicted"/>
<organism evidence="2 3">
    <name type="scientific">Tahibacter harae</name>
    <dbReference type="NCBI Taxonomy" id="2963937"/>
    <lineage>
        <taxon>Bacteria</taxon>
        <taxon>Pseudomonadati</taxon>
        <taxon>Pseudomonadota</taxon>
        <taxon>Gammaproteobacteria</taxon>
        <taxon>Lysobacterales</taxon>
        <taxon>Rhodanobacteraceae</taxon>
        <taxon>Tahibacter</taxon>
    </lineage>
</organism>
<keyword evidence="3" id="KW-1185">Reference proteome</keyword>
<dbReference type="RefSeq" id="WP_255914997.1">
    <property type="nucleotide sequence ID" value="NZ_JANFQO010000012.1"/>
</dbReference>
<feature type="chain" id="PRO_5045366795" evidence="1">
    <location>
        <begin position="20"/>
        <end position="187"/>
    </location>
</feature>
<evidence type="ECO:0000256" key="1">
    <source>
        <dbReference type="SAM" id="SignalP"/>
    </source>
</evidence>
<protein>
    <submittedName>
        <fullName evidence="2">DUF2845 domain-containing protein</fullName>
    </submittedName>
</protein>
<reference evidence="2" key="1">
    <citation type="submission" date="2022-07" db="EMBL/GenBank/DDBJ databases">
        <title>Tahibacter sp., a new gammaproteobacterium isolated from the silt sample collected at pig farm.</title>
        <authorList>
            <person name="Chen H."/>
        </authorList>
    </citation>
    <scope>NUCLEOTIDE SEQUENCE</scope>
    <source>
        <strain evidence="2">P2K</strain>
    </source>
</reference>
<keyword evidence="1" id="KW-0732">Signal</keyword>
<name>A0ABT1QU61_9GAMM</name>
<dbReference type="EMBL" id="JANFQO010000012">
    <property type="protein sequence ID" value="MCQ4165807.1"/>
    <property type="molecule type" value="Genomic_DNA"/>
</dbReference>
<accession>A0ABT1QU61</accession>
<evidence type="ECO:0000313" key="2">
    <source>
        <dbReference type="EMBL" id="MCQ4165807.1"/>
    </source>
</evidence>
<dbReference type="Pfam" id="PF11006">
    <property type="entry name" value="DUF2845"/>
    <property type="match status" value="2"/>
</dbReference>
<evidence type="ECO:0000313" key="3">
    <source>
        <dbReference type="Proteomes" id="UP001165498"/>
    </source>
</evidence>
<comment type="caution">
    <text evidence="2">The sequence shown here is derived from an EMBL/GenBank/DDBJ whole genome shotgun (WGS) entry which is preliminary data.</text>
</comment>
<dbReference type="Proteomes" id="UP001165498">
    <property type="component" value="Unassembled WGS sequence"/>
</dbReference>
<gene>
    <name evidence="2" type="ORF">NM961_13885</name>
</gene>
<dbReference type="InterPro" id="IPR021268">
    <property type="entry name" value="DUF2845"/>
</dbReference>